<keyword evidence="6 13" id="KW-0479">Metal-binding</keyword>
<dbReference type="FunFam" id="3.30.1330.10:FF:000024">
    <property type="entry name" value="Trifunctional purine biosynthetic protein adenosine-3"/>
    <property type="match status" value="1"/>
</dbReference>
<comment type="catalytic activity">
    <reaction evidence="13">
        <text>5-phospho-beta-D-ribosylamine + glycine + ATP = N(1)-(5-phospho-beta-D-ribosyl)glycinamide + ADP + phosphate + H(+)</text>
        <dbReference type="Rhea" id="RHEA:17453"/>
        <dbReference type="ChEBI" id="CHEBI:15378"/>
        <dbReference type="ChEBI" id="CHEBI:30616"/>
        <dbReference type="ChEBI" id="CHEBI:43474"/>
        <dbReference type="ChEBI" id="CHEBI:57305"/>
        <dbReference type="ChEBI" id="CHEBI:58681"/>
        <dbReference type="ChEBI" id="CHEBI:143788"/>
        <dbReference type="ChEBI" id="CHEBI:456216"/>
        <dbReference type="EC" id="6.3.4.13"/>
    </reaction>
</comment>
<dbReference type="InterPro" id="IPR036921">
    <property type="entry name" value="PurM-like_N_sf"/>
</dbReference>
<evidence type="ECO:0000256" key="7">
    <source>
        <dbReference type="ARBA" id="ARBA00022741"/>
    </source>
</evidence>
<dbReference type="SUPFAM" id="SSF53328">
    <property type="entry name" value="Formyltransferase"/>
    <property type="match status" value="1"/>
</dbReference>
<dbReference type="InterPro" id="IPR020560">
    <property type="entry name" value="PRibGlycinamide_synth_C-dom"/>
</dbReference>
<dbReference type="InterPro" id="IPR002376">
    <property type="entry name" value="Formyl_transf_N"/>
</dbReference>
<dbReference type="GO" id="GO:0004637">
    <property type="term" value="F:phosphoribosylamine-glycine ligase activity"/>
    <property type="evidence" value="ECO:0007669"/>
    <property type="project" value="UniProtKB-UniRule"/>
</dbReference>
<dbReference type="FunFam" id="3.40.50.20:FF:000006">
    <property type="entry name" value="Phosphoribosylamine--glycine ligase, chloroplastic"/>
    <property type="match status" value="1"/>
</dbReference>
<keyword evidence="5" id="KW-0808">Transferase</keyword>
<dbReference type="HAMAP" id="MF_01930">
    <property type="entry name" value="PurN"/>
    <property type="match status" value="1"/>
</dbReference>
<dbReference type="HAMAP" id="MF_00741">
    <property type="entry name" value="AIRS"/>
    <property type="match status" value="1"/>
</dbReference>
<reference evidence="15" key="2">
    <citation type="submission" date="2025-09" db="UniProtKB">
        <authorList>
            <consortium name="Ensembl"/>
        </authorList>
    </citation>
    <scope>IDENTIFICATION</scope>
</reference>
<dbReference type="NCBIfam" id="TIGR00639">
    <property type="entry name" value="PurN"/>
    <property type="match status" value="1"/>
</dbReference>
<dbReference type="InterPro" id="IPR036477">
    <property type="entry name" value="Formyl_transf_N_sf"/>
</dbReference>
<dbReference type="GO" id="GO:0005524">
    <property type="term" value="F:ATP binding"/>
    <property type="evidence" value="ECO:0007669"/>
    <property type="project" value="UniProtKB-UniRule"/>
</dbReference>
<dbReference type="InterPro" id="IPR011761">
    <property type="entry name" value="ATP-grasp"/>
</dbReference>
<sequence>MADRVLVIGGGGREHALAWKLAQSPHVKHVFVAPGNAGTADNGKISNSAVLVSNHTIVTQFCKDHNIGLVLVGEEALLAAGIVDDLRAAGVRCFGPSAKAAQLASNTSFAKAFLDRHGIPTARWKAFTNPQEACRFIISTDFPARVVRARGPAARKEVTIAASKEEACRAVQEIMQDRMFGEMVVIEELLQGEELSCLCFTDGVTVASMPPAQAHKRLLDGDQGPNTGGMGAYCPVPQVPEVLLEKINDAILQHVVDSMRQEGTAYVGVLQTGLMLTKDGVKILNFKCQFGDPQCQVILPLLKNDFYEVIQATIDGKLCSFMPAWSENSTAVCVVMASPGYPGDYDKGMEVTGLLQAKELGLQVFHAGTTLKDSRVVTSGGRVLSITAVKEDLMKALAEANRGVAAIHFKGATYRKDIGHRGVRLLKQSLYVSKGTSRKRCYHSEVGGFAGFFDLKASGYDDPILVSQTKGLGPKLQIAQVCKRHDTIGQDLVAMCVNDILAQGAEPLFFLSYFACGKLDVEVTETIKEGIAEACRNAGCAYLGREMTEVTGMYSSGEYDLAGFVVGAVERGQMLLRLQRADEEDALIGLASSRIHGRGFSIIRKILLMSSLHYSSPAPGSCGDKTLGDVLLAPAKMYSPSLLPVLRSGHVKAFAFIAEEGLLEGISRILPEHVSAVLDALSWKIPEIFCWLYKEGNLSEEEMAQTFNCGIGAVLVVQKELAQHVLKDIQRCEEAWLIGKVVAPCHTGSHVEVKNLLEALQLSSSQHLLNNTVVESPHQPRKNKVKVAVLISGTGTNLAALISYAKEPGSCAQVVLVISNKSGVEELRNAARAGIPTRVIDHKLYGSRSEFDSTIDRVLEEFAVELICLSGFMRILSSPFLRKWKGKILNASPSLFPPVRDGNAHQQALQSGFKVTGCTVHFVLEESSPKAVIHQEPVSVKADDTEETLSERVKEAECRAFPIALQLVASGAVQLGADGKTYWKQESQSLCLQEEKRDCTSSPVALEPQENDMV</sequence>
<dbReference type="GO" id="GO:0046084">
    <property type="term" value="P:adenine biosynthetic process"/>
    <property type="evidence" value="ECO:0007669"/>
    <property type="project" value="TreeGrafter"/>
</dbReference>
<dbReference type="EC" id="6.3.4.13" evidence="13"/>
<dbReference type="InterPro" id="IPR004607">
    <property type="entry name" value="GART"/>
</dbReference>
<dbReference type="InterPro" id="IPR037123">
    <property type="entry name" value="PRibGlycinamide_synth_C_sf"/>
</dbReference>
<dbReference type="InterPro" id="IPR036676">
    <property type="entry name" value="PurM-like_C_sf"/>
</dbReference>
<dbReference type="AlphaFoldDB" id="A0A8D0F9W6"/>
<dbReference type="FunFam" id="3.90.650.10:FF:000007">
    <property type="entry name" value="Trifunctional purine biosynthetic protein adenosine-3"/>
    <property type="match status" value="1"/>
</dbReference>
<dbReference type="SMART" id="SM01209">
    <property type="entry name" value="GARS_A"/>
    <property type="match status" value="1"/>
</dbReference>
<dbReference type="FunFam" id="3.30.470.20:FF:000018">
    <property type="entry name" value="Trifunctional purine biosynthetic protein adenosine-3"/>
    <property type="match status" value="1"/>
</dbReference>
<comment type="pathway">
    <text evidence="13">Purine metabolism; IMP biosynthesis via de novo pathway; N(2)-formyl-N(1)-(5-phospho-D-ribosyl)glycinamide from N(1)-(5-phospho-D-ribosyl)glycinamide (10-formyl THF route): step 1/1.</text>
</comment>
<accession>A0A8D0F9W6</accession>
<evidence type="ECO:0000256" key="9">
    <source>
        <dbReference type="ARBA" id="ARBA00022840"/>
    </source>
</evidence>
<dbReference type="Gene3D" id="3.90.650.10">
    <property type="entry name" value="PurM-like C-terminal domain"/>
    <property type="match status" value="1"/>
</dbReference>
<organism evidence="15 16">
    <name type="scientific">Strix occidentalis caurina</name>
    <name type="common">northern spotted owl</name>
    <dbReference type="NCBI Taxonomy" id="311401"/>
    <lineage>
        <taxon>Eukaryota</taxon>
        <taxon>Metazoa</taxon>
        <taxon>Chordata</taxon>
        <taxon>Craniata</taxon>
        <taxon>Vertebrata</taxon>
        <taxon>Euteleostomi</taxon>
        <taxon>Archelosauria</taxon>
        <taxon>Archosauria</taxon>
        <taxon>Dinosauria</taxon>
        <taxon>Saurischia</taxon>
        <taxon>Theropoda</taxon>
        <taxon>Coelurosauria</taxon>
        <taxon>Aves</taxon>
        <taxon>Neognathae</taxon>
        <taxon>Neoaves</taxon>
        <taxon>Telluraves</taxon>
        <taxon>Strigiformes</taxon>
        <taxon>Strigidae</taxon>
        <taxon>Strix</taxon>
    </lineage>
</organism>
<evidence type="ECO:0000256" key="12">
    <source>
        <dbReference type="PROSITE-ProRule" id="PRU00409"/>
    </source>
</evidence>
<evidence type="ECO:0000256" key="2">
    <source>
        <dbReference type="ARBA" id="ARBA00005174"/>
    </source>
</evidence>
<evidence type="ECO:0000313" key="15">
    <source>
        <dbReference type="Ensembl" id="ENSSOCP00000013776.1"/>
    </source>
</evidence>
<dbReference type="Proteomes" id="UP000694551">
    <property type="component" value="Unplaced"/>
</dbReference>
<proteinExistence type="inferred from homology"/>
<dbReference type="Pfam" id="PF02844">
    <property type="entry name" value="GARS_N"/>
    <property type="match status" value="1"/>
</dbReference>
<dbReference type="UniPathway" id="UPA00074">
    <property type="reaction ID" value="UER00125"/>
</dbReference>
<dbReference type="CDD" id="cd08645">
    <property type="entry name" value="FMT_core_GART"/>
    <property type="match status" value="1"/>
</dbReference>
<dbReference type="InterPro" id="IPR020562">
    <property type="entry name" value="PRibGlycinamide_synth_N"/>
</dbReference>
<dbReference type="Ensembl" id="ENSSOCT00000014144.1">
    <property type="protein sequence ID" value="ENSSOCP00000013776.1"/>
    <property type="gene ID" value="ENSSOCG00000010412.1"/>
</dbReference>
<dbReference type="Pfam" id="PF02769">
    <property type="entry name" value="AIRS_C"/>
    <property type="match status" value="1"/>
</dbReference>
<evidence type="ECO:0000256" key="1">
    <source>
        <dbReference type="ARBA" id="ARBA00004686"/>
    </source>
</evidence>
<keyword evidence="8 13" id="KW-0658">Purine biosynthesis</keyword>
<dbReference type="SUPFAM" id="SSF51246">
    <property type="entry name" value="Rudiment single hybrid motif"/>
    <property type="match status" value="1"/>
</dbReference>
<dbReference type="EC" id="2.1.2.2" evidence="13"/>
<comment type="pathway">
    <text evidence="1 13">Purine metabolism; IMP biosynthesis via de novo pathway; 5-amino-1-(5-phospho-D-ribosyl)imidazole from N(2)-formyl-N(1)-(5-phospho-D-ribosyl)glycinamide: step 2/2.</text>
</comment>
<keyword evidence="7 12" id="KW-0547">Nucleotide-binding</keyword>
<comment type="similarity">
    <text evidence="13">In the C-terminal section; belongs to the GART family.</text>
</comment>
<dbReference type="CDD" id="cd02196">
    <property type="entry name" value="PurM"/>
    <property type="match status" value="1"/>
</dbReference>
<dbReference type="SUPFAM" id="SSF56059">
    <property type="entry name" value="Glutathione synthetase ATP-binding domain-like"/>
    <property type="match status" value="1"/>
</dbReference>
<dbReference type="Gene3D" id="3.30.1490.20">
    <property type="entry name" value="ATP-grasp fold, A domain"/>
    <property type="match status" value="1"/>
</dbReference>
<keyword evidence="10 13" id="KW-0464">Manganese</keyword>
<evidence type="ECO:0000256" key="10">
    <source>
        <dbReference type="ARBA" id="ARBA00023211"/>
    </source>
</evidence>
<dbReference type="InterPro" id="IPR004733">
    <property type="entry name" value="PurM_cligase"/>
</dbReference>
<keyword evidence="9 12" id="KW-0067">ATP-binding</keyword>
<dbReference type="Pfam" id="PF00551">
    <property type="entry name" value="Formyl_trans_N"/>
    <property type="match status" value="1"/>
</dbReference>
<dbReference type="Gene3D" id="3.30.470.20">
    <property type="entry name" value="ATP-grasp fold, B domain"/>
    <property type="match status" value="1"/>
</dbReference>
<dbReference type="SMART" id="SM01210">
    <property type="entry name" value="GARS_C"/>
    <property type="match status" value="1"/>
</dbReference>
<comment type="similarity">
    <text evidence="3 13">In the N-terminal section; belongs to the GARS family.</text>
</comment>
<evidence type="ECO:0000256" key="11">
    <source>
        <dbReference type="ARBA" id="ARBA00023268"/>
    </source>
</evidence>
<dbReference type="SUPFAM" id="SSF56042">
    <property type="entry name" value="PurM C-terminal domain-like"/>
    <property type="match status" value="1"/>
</dbReference>
<dbReference type="InterPro" id="IPR016188">
    <property type="entry name" value="PurM-like_N"/>
</dbReference>
<dbReference type="GO" id="GO:0004641">
    <property type="term" value="F:phosphoribosylformylglycinamidine cyclo-ligase activity"/>
    <property type="evidence" value="ECO:0007669"/>
    <property type="project" value="UniProtKB-EC"/>
</dbReference>
<evidence type="ECO:0000256" key="5">
    <source>
        <dbReference type="ARBA" id="ARBA00022679"/>
    </source>
</evidence>
<dbReference type="GO" id="GO:0006189">
    <property type="term" value="P:'de novo' IMP biosynthetic process"/>
    <property type="evidence" value="ECO:0007669"/>
    <property type="project" value="UniProtKB-UniRule"/>
</dbReference>
<dbReference type="PANTHER" id="PTHR10520:SF12">
    <property type="entry name" value="TRIFUNCTIONAL PURINE BIOSYNTHETIC PROTEIN ADENOSINE-3"/>
    <property type="match status" value="1"/>
</dbReference>
<dbReference type="FunFam" id="3.40.50.170:FF:000006">
    <property type="entry name" value="Trifunctional purine biosynthetic protein adenosine-3"/>
    <property type="match status" value="1"/>
</dbReference>
<reference evidence="15" key="1">
    <citation type="submission" date="2025-08" db="UniProtKB">
        <authorList>
            <consortium name="Ensembl"/>
        </authorList>
    </citation>
    <scope>IDENTIFICATION</scope>
</reference>
<dbReference type="EC" id="6.3.3.1" evidence="13"/>
<evidence type="ECO:0000256" key="8">
    <source>
        <dbReference type="ARBA" id="ARBA00022755"/>
    </source>
</evidence>
<dbReference type="GO" id="GO:0004644">
    <property type="term" value="F:phosphoribosylglycinamide formyltransferase activity"/>
    <property type="evidence" value="ECO:0007669"/>
    <property type="project" value="UniProtKB-EC"/>
</dbReference>
<evidence type="ECO:0000259" key="14">
    <source>
        <dbReference type="PROSITE" id="PS50975"/>
    </source>
</evidence>
<dbReference type="HAMAP" id="MF_00138">
    <property type="entry name" value="GARS"/>
    <property type="match status" value="1"/>
</dbReference>
<dbReference type="InterPro" id="IPR020561">
    <property type="entry name" value="PRibGlycinamid_synth_ATP-grasp"/>
</dbReference>
<dbReference type="InterPro" id="IPR011054">
    <property type="entry name" value="Rudment_hybrid_motif"/>
</dbReference>
<keyword evidence="16" id="KW-1185">Reference proteome</keyword>
<evidence type="ECO:0000256" key="3">
    <source>
        <dbReference type="ARBA" id="ARBA00007423"/>
    </source>
</evidence>
<dbReference type="SUPFAM" id="SSF52440">
    <property type="entry name" value="PreATP-grasp domain"/>
    <property type="match status" value="1"/>
</dbReference>
<dbReference type="SUPFAM" id="SSF55326">
    <property type="entry name" value="PurM N-terminal domain-like"/>
    <property type="match status" value="1"/>
</dbReference>
<evidence type="ECO:0000256" key="13">
    <source>
        <dbReference type="RuleBase" id="RU363089"/>
    </source>
</evidence>
<keyword evidence="11 13" id="KW-0511">Multifunctional enzyme</keyword>
<comment type="pathway">
    <text evidence="2 13">Purine metabolism; IMP biosynthesis via de novo pathway; N(1)-(5-phospho-D-ribosyl)glycinamide from 5-phospho-alpha-D-ribose 1-diphosphate: step 2/2.</text>
</comment>
<evidence type="ECO:0000313" key="16">
    <source>
        <dbReference type="Proteomes" id="UP000694551"/>
    </source>
</evidence>
<comment type="similarity">
    <text evidence="13">In the central section; belongs to the AIR synthase family.</text>
</comment>
<dbReference type="PANTHER" id="PTHR10520">
    <property type="entry name" value="TRIFUNCTIONAL PURINE BIOSYNTHETIC PROTEIN ADENOSINE-3-RELATED"/>
    <property type="match status" value="1"/>
</dbReference>
<protein>
    <recommendedName>
        <fullName evidence="13">Trifunctional purine biosynthetic protein adenosine-3</fullName>
    </recommendedName>
    <domain>
        <recommendedName>
            <fullName evidence="13">Phosphoribosylamine--glycine ligase</fullName>
            <ecNumber evidence="13">6.3.4.13</ecNumber>
        </recommendedName>
        <alternativeName>
            <fullName evidence="13">Glycinamide ribonucleotide synthetase</fullName>
            <shortName evidence="13">GARS</shortName>
        </alternativeName>
        <alternativeName>
            <fullName evidence="13">Phosphoribosylglycinamide synthetase</fullName>
        </alternativeName>
    </domain>
    <domain>
        <recommendedName>
            <fullName evidence="13">Phosphoribosylformylglycinamidine cyclo-ligase</fullName>
            <ecNumber evidence="13">6.3.3.1</ecNumber>
        </recommendedName>
        <alternativeName>
            <fullName evidence="13">AIR synthase</fullName>
            <shortName evidence="13">AIRS</shortName>
        </alternativeName>
        <alternativeName>
            <fullName evidence="13">Phosphoribosyl-aminoimidazole synthetase</fullName>
        </alternativeName>
    </domain>
    <domain>
        <recommendedName>
            <fullName evidence="13">Phosphoribosylglycinamide formyltransferase</fullName>
            <ecNumber evidence="13">2.1.2.2</ecNumber>
        </recommendedName>
        <alternativeName>
            <fullName evidence="13">5'-phosphoribosylglycinamide transformylase</fullName>
        </alternativeName>
        <alternativeName>
            <fullName evidence="13">GAR transformylase</fullName>
            <shortName evidence="13">GART</shortName>
        </alternativeName>
    </domain>
</protein>
<dbReference type="Gene3D" id="3.30.1330.10">
    <property type="entry name" value="PurM-like, N-terminal domain"/>
    <property type="match status" value="1"/>
</dbReference>
<dbReference type="PROSITE" id="PS50975">
    <property type="entry name" value="ATP_GRASP"/>
    <property type="match status" value="1"/>
</dbReference>
<name>A0A8D0F9W6_STROC</name>
<dbReference type="NCBIfam" id="TIGR00878">
    <property type="entry name" value="purM"/>
    <property type="match status" value="1"/>
</dbReference>
<evidence type="ECO:0000256" key="4">
    <source>
        <dbReference type="ARBA" id="ARBA00022598"/>
    </source>
</evidence>
<dbReference type="Pfam" id="PF01071">
    <property type="entry name" value="GARS_A"/>
    <property type="match status" value="1"/>
</dbReference>
<dbReference type="Gene3D" id="3.40.50.170">
    <property type="entry name" value="Formyl transferase, N-terminal domain"/>
    <property type="match status" value="1"/>
</dbReference>
<dbReference type="Gene3D" id="3.90.600.10">
    <property type="entry name" value="Phosphoribosylglycinamide synthetase, C-terminal domain"/>
    <property type="match status" value="1"/>
</dbReference>
<dbReference type="GO" id="GO:0046872">
    <property type="term" value="F:metal ion binding"/>
    <property type="evidence" value="ECO:0007669"/>
    <property type="project" value="UniProtKB-KW"/>
</dbReference>
<dbReference type="Pfam" id="PF00586">
    <property type="entry name" value="AIRS"/>
    <property type="match status" value="1"/>
</dbReference>
<dbReference type="InterPro" id="IPR013815">
    <property type="entry name" value="ATP_grasp_subdomain_1"/>
</dbReference>
<dbReference type="InterPro" id="IPR010918">
    <property type="entry name" value="PurM-like_C_dom"/>
</dbReference>
<comment type="catalytic activity">
    <reaction evidence="13">
        <text>N(1)-(5-phospho-beta-D-ribosyl)glycinamide + (6R)-10-formyltetrahydrofolate = N(2)-formyl-N(1)-(5-phospho-beta-D-ribosyl)glycinamide + (6S)-5,6,7,8-tetrahydrofolate + H(+)</text>
        <dbReference type="Rhea" id="RHEA:15053"/>
        <dbReference type="ChEBI" id="CHEBI:15378"/>
        <dbReference type="ChEBI" id="CHEBI:57453"/>
        <dbReference type="ChEBI" id="CHEBI:143788"/>
        <dbReference type="ChEBI" id="CHEBI:147286"/>
        <dbReference type="ChEBI" id="CHEBI:195366"/>
        <dbReference type="EC" id="2.1.2.2"/>
    </reaction>
</comment>
<dbReference type="Pfam" id="PF02843">
    <property type="entry name" value="GARS_C"/>
    <property type="match status" value="1"/>
</dbReference>
<dbReference type="FunFam" id="3.90.600.10:FF:000001">
    <property type="entry name" value="Trifunctional purine biosynthetic protein adenosine-3"/>
    <property type="match status" value="1"/>
</dbReference>
<dbReference type="NCBIfam" id="TIGR00877">
    <property type="entry name" value="purD"/>
    <property type="match status" value="1"/>
</dbReference>
<keyword evidence="4 13" id="KW-0436">Ligase</keyword>
<dbReference type="InterPro" id="IPR016185">
    <property type="entry name" value="PreATP-grasp_dom_sf"/>
</dbReference>
<dbReference type="GO" id="GO:0005829">
    <property type="term" value="C:cytosol"/>
    <property type="evidence" value="ECO:0007669"/>
    <property type="project" value="TreeGrafter"/>
</dbReference>
<dbReference type="Gene3D" id="3.40.50.20">
    <property type="match status" value="1"/>
</dbReference>
<evidence type="ECO:0000256" key="6">
    <source>
        <dbReference type="ARBA" id="ARBA00022723"/>
    </source>
</evidence>
<feature type="domain" description="ATP-grasp" evidence="14">
    <location>
        <begin position="111"/>
        <end position="315"/>
    </location>
</feature>
<comment type="catalytic activity">
    <reaction evidence="13">
        <text>2-formamido-N(1)-(5-O-phospho-beta-D-ribosyl)acetamidine + ATP = 5-amino-1-(5-phospho-beta-D-ribosyl)imidazole + ADP + phosphate + H(+)</text>
        <dbReference type="Rhea" id="RHEA:23032"/>
        <dbReference type="ChEBI" id="CHEBI:15378"/>
        <dbReference type="ChEBI" id="CHEBI:30616"/>
        <dbReference type="ChEBI" id="CHEBI:43474"/>
        <dbReference type="ChEBI" id="CHEBI:137981"/>
        <dbReference type="ChEBI" id="CHEBI:147287"/>
        <dbReference type="ChEBI" id="CHEBI:456216"/>
        <dbReference type="EC" id="6.3.3.1"/>
    </reaction>
</comment>
<dbReference type="InterPro" id="IPR000115">
    <property type="entry name" value="PRibGlycinamide_synth"/>
</dbReference>